<evidence type="ECO:0000313" key="4">
    <source>
        <dbReference type="Proteomes" id="UP000054217"/>
    </source>
</evidence>
<keyword evidence="1" id="KW-0175">Coiled coil</keyword>
<dbReference type="InParanoid" id="A0A0C3PDC3"/>
<dbReference type="AlphaFoldDB" id="A0A0C3PDC3"/>
<feature type="coiled-coil region" evidence="1">
    <location>
        <begin position="68"/>
        <end position="95"/>
    </location>
</feature>
<protein>
    <submittedName>
        <fullName evidence="3">Uncharacterized protein</fullName>
    </submittedName>
</protein>
<evidence type="ECO:0000256" key="1">
    <source>
        <dbReference type="SAM" id="Coils"/>
    </source>
</evidence>
<feature type="compositionally biased region" description="Basic and acidic residues" evidence="2">
    <location>
        <begin position="192"/>
        <end position="205"/>
    </location>
</feature>
<reference evidence="4" key="2">
    <citation type="submission" date="2015-01" db="EMBL/GenBank/DDBJ databases">
        <title>Evolutionary Origins and Diversification of the Mycorrhizal Mutualists.</title>
        <authorList>
            <consortium name="DOE Joint Genome Institute"/>
            <consortium name="Mycorrhizal Genomics Consortium"/>
            <person name="Kohler A."/>
            <person name="Kuo A."/>
            <person name="Nagy L.G."/>
            <person name="Floudas D."/>
            <person name="Copeland A."/>
            <person name="Barry K.W."/>
            <person name="Cichocki N."/>
            <person name="Veneault-Fourrey C."/>
            <person name="LaButti K."/>
            <person name="Lindquist E.A."/>
            <person name="Lipzen A."/>
            <person name="Lundell T."/>
            <person name="Morin E."/>
            <person name="Murat C."/>
            <person name="Riley R."/>
            <person name="Ohm R."/>
            <person name="Sun H."/>
            <person name="Tunlid A."/>
            <person name="Henrissat B."/>
            <person name="Grigoriev I.V."/>
            <person name="Hibbett D.S."/>
            <person name="Martin F."/>
        </authorList>
    </citation>
    <scope>NUCLEOTIDE SEQUENCE [LARGE SCALE GENOMIC DNA]</scope>
    <source>
        <strain evidence="4">Marx 270</strain>
    </source>
</reference>
<accession>A0A0C3PDC3</accession>
<evidence type="ECO:0000256" key="2">
    <source>
        <dbReference type="SAM" id="MobiDB-lite"/>
    </source>
</evidence>
<name>A0A0C3PDC3_PISTI</name>
<sequence>METDREKLPRTWPDHLDDAARALNNRVLPALKYSPKELLLGLVIDTKCTTLTHSTTEPLPADAAIHMAYAAQQRLDRYEEAVKHAMRRKQMFDRRVLRRQGVEVVFAKGQLVQIYRSDLDYTFKTERKLLPKWSRPYRISEKLKNSYRLENLDSKAIAGEYSARRLRAFTAREGTQLHSEQQEFVKRMKEMEMENEGSKEQMGKETEEEDGGRDRAQDMKAQNGMTEVQPGSEETRAGVEGEEQPDIEDEPQPSIEEETLVDDEDVVIFEGGTWSRGARGTGDEDTATSA</sequence>
<keyword evidence="4" id="KW-1185">Reference proteome</keyword>
<reference evidence="3 4" key="1">
    <citation type="submission" date="2014-04" db="EMBL/GenBank/DDBJ databases">
        <authorList>
            <consortium name="DOE Joint Genome Institute"/>
            <person name="Kuo A."/>
            <person name="Kohler A."/>
            <person name="Costa M.D."/>
            <person name="Nagy L.G."/>
            <person name="Floudas D."/>
            <person name="Copeland A."/>
            <person name="Barry K.W."/>
            <person name="Cichocki N."/>
            <person name="Veneault-Fourrey C."/>
            <person name="LaButti K."/>
            <person name="Lindquist E.A."/>
            <person name="Lipzen A."/>
            <person name="Lundell T."/>
            <person name="Morin E."/>
            <person name="Murat C."/>
            <person name="Sun H."/>
            <person name="Tunlid A."/>
            <person name="Henrissat B."/>
            <person name="Grigoriev I.V."/>
            <person name="Hibbett D.S."/>
            <person name="Martin F."/>
            <person name="Nordberg H.P."/>
            <person name="Cantor M.N."/>
            <person name="Hua S.X."/>
        </authorList>
    </citation>
    <scope>NUCLEOTIDE SEQUENCE [LARGE SCALE GENOMIC DNA]</scope>
    <source>
        <strain evidence="3 4">Marx 270</strain>
    </source>
</reference>
<dbReference type="HOGENOM" id="CLU_058076_1_0_1"/>
<evidence type="ECO:0000313" key="3">
    <source>
        <dbReference type="EMBL" id="KIO06131.1"/>
    </source>
</evidence>
<feature type="region of interest" description="Disordered" evidence="2">
    <location>
        <begin position="192"/>
        <end position="290"/>
    </location>
</feature>
<organism evidence="3 4">
    <name type="scientific">Pisolithus tinctorius Marx 270</name>
    <dbReference type="NCBI Taxonomy" id="870435"/>
    <lineage>
        <taxon>Eukaryota</taxon>
        <taxon>Fungi</taxon>
        <taxon>Dikarya</taxon>
        <taxon>Basidiomycota</taxon>
        <taxon>Agaricomycotina</taxon>
        <taxon>Agaricomycetes</taxon>
        <taxon>Agaricomycetidae</taxon>
        <taxon>Boletales</taxon>
        <taxon>Sclerodermatineae</taxon>
        <taxon>Pisolithaceae</taxon>
        <taxon>Pisolithus</taxon>
    </lineage>
</organism>
<dbReference type="OrthoDB" id="3237746at2759"/>
<proteinExistence type="predicted"/>
<feature type="compositionally biased region" description="Acidic residues" evidence="2">
    <location>
        <begin position="240"/>
        <end position="267"/>
    </location>
</feature>
<dbReference type="Proteomes" id="UP000054217">
    <property type="component" value="Unassembled WGS sequence"/>
</dbReference>
<dbReference type="EMBL" id="KN831964">
    <property type="protein sequence ID" value="KIO06131.1"/>
    <property type="molecule type" value="Genomic_DNA"/>
</dbReference>
<gene>
    <name evidence="3" type="ORF">M404DRAFT_139500</name>
</gene>